<dbReference type="Gene3D" id="3.30.530.20">
    <property type="match status" value="1"/>
</dbReference>
<keyword evidence="3" id="KW-1185">Reference proteome</keyword>
<comment type="caution">
    <text evidence="2">The sequence shown here is derived from an EMBL/GenBank/DDBJ whole genome shotgun (WGS) entry which is preliminary data.</text>
</comment>
<gene>
    <name evidence="2" type="ORF">WN944_004721</name>
</gene>
<dbReference type="PANTHER" id="PTHR34560:SF1">
    <property type="entry name" value="START DOMAIN-CONTAINING PROTEIN"/>
    <property type="match status" value="1"/>
</dbReference>
<dbReference type="Proteomes" id="UP001428341">
    <property type="component" value="Unassembled WGS sequence"/>
</dbReference>
<evidence type="ECO:0000256" key="1">
    <source>
        <dbReference type="SAM" id="MobiDB-lite"/>
    </source>
</evidence>
<dbReference type="InterPro" id="IPR023393">
    <property type="entry name" value="START-like_dom_sf"/>
</dbReference>
<evidence type="ECO:0000313" key="3">
    <source>
        <dbReference type="Proteomes" id="UP001428341"/>
    </source>
</evidence>
<dbReference type="SUPFAM" id="SSF55961">
    <property type="entry name" value="Bet v1-like"/>
    <property type="match status" value="1"/>
</dbReference>
<name>A0AAP0M739_9ROSI</name>
<sequence>MQFDLSGRGFCIETLSGFLGGANMEKKPKIAQYRERLDNTLASPELTSEETLKMLVKNQLMHSSLDGNEGCSENVVERKTAEISSFLGMLRSASVKDKEVSKTSEASHGEWKLKQDTEEFRVMYREGPHGTPFHSLLVEGYVEAPLDVCLCVSWESALYTKWWPQYIFPQFKIITSNCLKKIRVGEQISLVRVKVPWPLSCREGLVHYFSFDYFQDGLVVVLINSISDLKSIDKSTHGFTSDGIPEAKDVVRVDLVGGFALQKVTEERSYFRTIANMDIKLDFVPPSLINFISRQLIGNGFKLYQKAVVSVSTYNEDYRRPLEGPLYFRIREALYSTEESEEPMKAEELQNGARILPEEHFTKAVECGPNKMEQMLYNVTHDGDSSENNAQVTDINVVSEIEEEESGETTLVEKDNNSIHQSLTDDVPKYCNSESLQNDTQVAGISIVGEIEEEEIEGSICSDENDKDMSRHLNDEIPDKSHVNMRKKISISPGVEQALETLETAISMVREYGFNSQSKSFFDLTIEKTRKVEMSVVKESTSSENRVHPDVEVCKKEITENNLQESRKSIGIQDSRRSGSNSYLRDGNHNKIAPASLEDDLSNPDETNQVAVHSSRNGMAEIPILDQRVHDSKQKNAKANEFHDNTSIDGRRKLSRQKKQWLCCFFINSA</sequence>
<feature type="compositionally biased region" description="Polar residues" evidence="1">
    <location>
        <begin position="604"/>
        <end position="617"/>
    </location>
</feature>
<dbReference type="AlphaFoldDB" id="A0AAP0M739"/>
<protein>
    <submittedName>
        <fullName evidence="2">Uncharacterized protein</fullName>
    </submittedName>
</protein>
<feature type="region of interest" description="Disordered" evidence="1">
    <location>
        <begin position="565"/>
        <end position="622"/>
    </location>
</feature>
<proteinExistence type="predicted"/>
<dbReference type="EMBL" id="JBCGBO010000006">
    <property type="protein sequence ID" value="KAK9194019.1"/>
    <property type="molecule type" value="Genomic_DNA"/>
</dbReference>
<accession>A0AAP0M739</accession>
<dbReference type="PANTHER" id="PTHR34560">
    <property type="entry name" value="POLYKETIDE CYCLASE/DEHYDRASE/LIPID TRANSPORT SUPERFAMILY PROTEIN"/>
    <property type="match status" value="1"/>
</dbReference>
<organism evidence="2 3">
    <name type="scientific">Citrus x changshan-huyou</name>
    <dbReference type="NCBI Taxonomy" id="2935761"/>
    <lineage>
        <taxon>Eukaryota</taxon>
        <taxon>Viridiplantae</taxon>
        <taxon>Streptophyta</taxon>
        <taxon>Embryophyta</taxon>
        <taxon>Tracheophyta</taxon>
        <taxon>Spermatophyta</taxon>
        <taxon>Magnoliopsida</taxon>
        <taxon>eudicotyledons</taxon>
        <taxon>Gunneridae</taxon>
        <taxon>Pentapetalae</taxon>
        <taxon>rosids</taxon>
        <taxon>malvids</taxon>
        <taxon>Sapindales</taxon>
        <taxon>Rutaceae</taxon>
        <taxon>Aurantioideae</taxon>
        <taxon>Citrus</taxon>
    </lineage>
</organism>
<evidence type="ECO:0000313" key="2">
    <source>
        <dbReference type="EMBL" id="KAK9194019.1"/>
    </source>
</evidence>
<reference evidence="2 3" key="1">
    <citation type="submission" date="2024-05" db="EMBL/GenBank/DDBJ databases">
        <title>Haplotype-resolved chromosome-level genome assembly of Huyou (Citrus changshanensis).</title>
        <authorList>
            <person name="Miao C."/>
            <person name="Chen W."/>
            <person name="Wu Y."/>
            <person name="Wang L."/>
            <person name="Zhao S."/>
            <person name="Grierson D."/>
            <person name="Xu C."/>
            <person name="Chen K."/>
        </authorList>
    </citation>
    <scope>NUCLEOTIDE SEQUENCE [LARGE SCALE GENOMIC DNA]</scope>
    <source>
        <strain evidence="2">01-14</strain>
        <tissue evidence="2">Leaf</tissue>
    </source>
</reference>